<keyword evidence="7" id="KW-1185">Reference proteome</keyword>
<evidence type="ECO:0000313" key="7">
    <source>
        <dbReference type="Proteomes" id="UP001485043"/>
    </source>
</evidence>
<name>A0AAW1SN01_9CHLO</name>
<proteinExistence type="inferred from homology"/>
<keyword evidence="3 4" id="KW-0413">Isomerase</keyword>
<dbReference type="GO" id="GO:0160147">
    <property type="term" value="F:tRNA pseudouridine(38-40) synthase activity"/>
    <property type="evidence" value="ECO:0007669"/>
    <property type="project" value="UniProtKB-EC"/>
</dbReference>
<dbReference type="GO" id="GO:1990481">
    <property type="term" value="P:mRNA pseudouridine synthesis"/>
    <property type="evidence" value="ECO:0007669"/>
    <property type="project" value="TreeGrafter"/>
</dbReference>
<dbReference type="NCBIfam" id="TIGR00071">
    <property type="entry name" value="hisT_truA"/>
    <property type="match status" value="1"/>
</dbReference>
<dbReference type="InterPro" id="IPR020097">
    <property type="entry name" value="PsdUridine_synth_TruA_a/b_dom"/>
</dbReference>
<dbReference type="PANTHER" id="PTHR11142">
    <property type="entry name" value="PSEUDOURIDYLATE SYNTHASE"/>
    <property type="match status" value="1"/>
</dbReference>
<gene>
    <name evidence="6" type="ORF">WJX84_007703</name>
</gene>
<feature type="domain" description="Pseudouridine synthase I TruA alpha/beta" evidence="5">
    <location>
        <begin position="153"/>
        <end position="264"/>
    </location>
</feature>
<evidence type="ECO:0000256" key="1">
    <source>
        <dbReference type="ARBA" id="ARBA00009375"/>
    </source>
</evidence>
<dbReference type="Proteomes" id="UP001485043">
    <property type="component" value="Unassembled WGS sequence"/>
</dbReference>
<dbReference type="Pfam" id="PF01416">
    <property type="entry name" value="PseudoU_synth_1"/>
    <property type="match status" value="1"/>
</dbReference>
<dbReference type="InterPro" id="IPR001406">
    <property type="entry name" value="PsdUridine_synth_TruA"/>
</dbReference>
<comment type="catalytic activity">
    <reaction evidence="4">
        <text>uridine(38/39/40) in tRNA = pseudouridine(38/39/40) in tRNA</text>
        <dbReference type="Rhea" id="RHEA:22376"/>
        <dbReference type="Rhea" id="RHEA-COMP:10085"/>
        <dbReference type="Rhea" id="RHEA-COMP:10087"/>
        <dbReference type="ChEBI" id="CHEBI:65314"/>
        <dbReference type="ChEBI" id="CHEBI:65315"/>
        <dbReference type="EC" id="5.4.99.12"/>
    </reaction>
</comment>
<comment type="caution">
    <text evidence="6">The sequence shown here is derived from an EMBL/GenBank/DDBJ whole genome shotgun (WGS) entry which is preliminary data.</text>
</comment>
<sequence>MRVVGPTLCTLSGQSLLPRKFSKHSQHLHKTFSALSRDYSSQPCGLQSSSTRRRLADPEYSRCGRTDKGVSALSQVFALQLRSSAKVGDVLPEVGQELEYMSILNRVLPPDIKVLGWRPVSSNFSARFDATQRGYKYFIVQHGELDIGAMQEAASYFLGEHDFRSFCKADVQHVSNFKRTILDFRIQPEPGISIRGFQVMSLHIKGTAFLWHQVRCMAAVLMMVGRGQESPKIVQQLLDIHQHPCKPQYNMANEVPLMLHSCSFQDLQFHQPAAAQQGVQAAAQEALDHHIVMSAMYMQLLEKLKAGQKVPPETVVLPLTAGQGPRHLNLLLRAVEPCLEERLAKFHPPKDGDGVADFG</sequence>
<dbReference type="EC" id="5.4.99.12" evidence="4"/>
<dbReference type="SUPFAM" id="SSF55120">
    <property type="entry name" value="Pseudouridine synthase"/>
    <property type="match status" value="1"/>
</dbReference>
<evidence type="ECO:0000256" key="4">
    <source>
        <dbReference type="RuleBase" id="RU003792"/>
    </source>
</evidence>
<dbReference type="InterPro" id="IPR020094">
    <property type="entry name" value="TruA/RsuA/RluB/E/F_N"/>
</dbReference>
<accession>A0AAW1SN01</accession>
<keyword evidence="2 4" id="KW-0819">tRNA processing</keyword>
<dbReference type="GO" id="GO:0005737">
    <property type="term" value="C:cytoplasm"/>
    <property type="evidence" value="ECO:0007669"/>
    <property type="project" value="TreeGrafter"/>
</dbReference>
<dbReference type="EMBL" id="JALJOV010001464">
    <property type="protein sequence ID" value="KAK9847458.1"/>
    <property type="molecule type" value="Genomic_DNA"/>
</dbReference>
<dbReference type="InterPro" id="IPR020103">
    <property type="entry name" value="PsdUridine_synth_cat_dom_sf"/>
</dbReference>
<dbReference type="Gene3D" id="3.30.70.660">
    <property type="entry name" value="Pseudouridine synthase I, catalytic domain, C-terminal subdomain"/>
    <property type="match status" value="1"/>
</dbReference>
<dbReference type="GO" id="GO:0005634">
    <property type="term" value="C:nucleus"/>
    <property type="evidence" value="ECO:0007669"/>
    <property type="project" value="TreeGrafter"/>
</dbReference>
<comment type="similarity">
    <text evidence="1 4">Belongs to the tRNA pseudouridine synthase TruA family.</text>
</comment>
<dbReference type="Gene3D" id="3.30.70.580">
    <property type="entry name" value="Pseudouridine synthase I, catalytic domain, N-terminal subdomain"/>
    <property type="match status" value="1"/>
</dbReference>
<dbReference type="InterPro" id="IPR020095">
    <property type="entry name" value="PsdUridine_synth_TruA_C"/>
</dbReference>
<evidence type="ECO:0000259" key="5">
    <source>
        <dbReference type="Pfam" id="PF01416"/>
    </source>
</evidence>
<dbReference type="PANTHER" id="PTHR11142:SF5">
    <property type="entry name" value="TRNA PSEUDOURIDINE(38_39) SYNTHASE"/>
    <property type="match status" value="1"/>
</dbReference>
<dbReference type="GO" id="GO:0031119">
    <property type="term" value="P:tRNA pseudouridine synthesis"/>
    <property type="evidence" value="ECO:0007669"/>
    <property type="project" value="TreeGrafter"/>
</dbReference>
<dbReference type="GO" id="GO:0003723">
    <property type="term" value="F:RNA binding"/>
    <property type="evidence" value="ECO:0007669"/>
    <property type="project" value="InterPro"/>
</dbReference>
<evidence type="ECO:0000256" key="3">
    <source>
        <dbReference type="ARBA" id="ARBA00023235"/>
    </source>
</evidence>
<evidence type="ECO:0000256" key="2">
    <source>
        <dbReference type="ARBA" id="ARBA00022694"/>
    </source>
</evidence>
<organism evidence="6 7">
    <name type="scientific">Apatococcus fuscideae</name>
    <dbReference type="NCBI Taxonomy" id="2026836"/>
    <lineage>
        <taxon>Eukaryota</taxon>
        <taxon>Viridiplantae</taxon>
        <taxon>Chlorophyta</taxon>
        <taxon>core chlorophytes</taxon>
        <taxon>Trebouxiophyceae</taxon>
        <taxon>Chlorellales</taxon>
        <taxon>Chlorellaceae</taxon>
        <taxon>Apatococcus</taxon>
    </lineage>
</organism>
<reference evidence="6 7" key="1">
    <citation type="journal article" date="2024" name="Nat. Commun.">
        <title>Phylogenomics reveals the evolutionary origins of lichenization in chlorophyte algae.</title>
        <authorList>
            <person name="Puginier C."/>
            <person name="Libourel C."/>
            <person name="Otte J."/>
            <person name="Skaloud P."/>
            <person name="Haon M."/>
            <person name="Grisel S."/>
            <person name="Petersen M."/>
            <person name="Berrin J.G."/>
            <person name="Delaux P.M."/>
            <person name="Dal Grande F."/>
            <person name="Keller J."/>
        </authorList>
    </citation>
    <scope>NUCLEOTIDE SEQUENCE [LARGE SCALE GENOMIC DNA]</scope>
    <source>
        <strain evidence="6 7">SAG 2523</strain>
    </source>
</reference>
<dbReference type="AlphaFoldDB" id="A0AAW1SN01"/>
<protein>
    <recommendedName>
        <fullName evidence="4">tRNA pseudouridine synthase</fullName>
        <ecNumber evidence="4">5.4.99.12</ecNumber>
    </recommendedName>
</protein>
<evidence type="ECO:0000313" key="6">
    <source>
        <dbReference type="EMBL" id="KAK9847458.1"/>
    </source>
</evidence>